<dbReference type="EMBL" id="UINC01055878">
    <property type="protein sequence ID" value="SVB75265.1"/>
    <property type="molecule type" value="Genomic_DNA"/>
</dbReference>
<organism evidence="1">
    <name type="scientific">marine metagenome</name>
    <dbReference type="NCBI Taxonomy" id="408172"/>
    <lineage>
        <taxon>unclassified sequences</taxon>
        <taxon>metagenomes</taxon>
        <taxon>ecological metagenomes</taxon>
    </lineage>
</organism>
<proteinExistence type="predicted"/>
<gene>
    <name evidence="1" type="ORF">METZ01_LOCUS228119</name>
</gene>
<protein>
    <submittedName>
        <fullName evidence="1">Uncharacterized protein</fullName>
    </submittedName>
</protein>
<name>A0A382GKG6_9ZZZZ</name>
<reference evidence="1" key="1">
    <citation type="submission" date="2018-05" db="EMBL/GenBank/DDBJ databases">
        <authorList>
            <person name="Lanie J.A."/>
            <person name="Ng W.-L."/>
            <person name="Kazmierczak K.M."/>
            <person name="Andrzejewski T.M."/>
            <person name="Davidsen T.M."/>
            <person name="Wayne K.J."/>
            <person name="Tettelin H."/>
            <person name="Glass J.I."/>
            <person name="Rusch D."/>
            <person name="Podicherti R."/>
            <person name="Tsui H.-C.T."/>
            <person name="Winkler M.E."/>
        </authorList>
    </citation>
    <scope>NUCLEOTIDE SEQUENCE</scope>
</reference>
<sequence>MYDHTLVLDEEDPYMENFKVLEKAGVCRIRTHPMGPGMEGTAHYLCDWTDTWLRKKSRGRAWVISVEARENDKNSSIYKNPNAGFKGWL</sequence>
<evidence type="ECO:0000313" key="1">
    <source>
        <dbReference type="EMBL" id="SVB75265.1"/>
    </source>
</evidence>
<accession>A0A382GKG6</accession>
<dbReference type="AlphaFoldDB" id="A0A382GKG6"/>
<dbReference type="SUPFAM" id="SSF55620">
    <property type="entry name" value="Tetrahydrobiopterin biosynthesis enzymes-like"/>
    <property type="match status" value="1"/>
</dbReference>